<gene>
    <name evidence="2" type="ordered locus">Pcal_0197</name>
</gene>
<evidence type="ECO:0000313" key="3">
    <source>
        <dbReference type="Proteomes" id="UP000001431"/>
    </source>
</evidence>
<dbReference type="GeneID" id="4908995"/>
<dbReference type="HOGENOM" id="CLU_1131648_0_0_2"/>
<keyword evidence="1" id="KW-0472">Membrane</keyword>
<proteinExistence type="predicted"/>
<name>A3MSL7_PYRCJ</name>
<accession>A3MSL7</accession>
<keyword evidence="3" id="KW-1185">Reference proteome</keyword>
<sequence>MPSWRVHRALVLLAAREVGLPEGLLGGLLRGVVEPDEVPDKVLVSGRRRSYFRRVGHHGQLHRALVEYYYNLACFYRARGDLYSAGRALGRAAHYLQDAAVKTRKWLIFDVHDEVEAEMGRLVGSLPHVCSRPAGDAAVSLCKAYADTVQLFRRFVSEPVVDRATGRRLLWRGRLKKWSAIAALGSALVASVFAALAWGFLASVAGLYLALRWTPGEYVAAMRAGVHRVEPPGYETAM</sequence>
<dbReference type="Gene3D" id="1.10.575.10">
    <property type="entry name" value="P1 Nuclease"/>
    <property type="match status" value="1"/>
</dbReference>
<keyword evidence="1" id="KW-0812">Transmembrane</keyword>
<dbReference type="RefSeq" id="WP_011848891.1">
    <property type="nucleotide sequence ID" value="NC_009073.1"/>
</dbReference>
<reference evidence="2" key="1">
    <citation type="submission" date="2007-02" db="EMBL/GenBank/DDBJ databases">
        <title>Complete sequence of Pyrobaculum calidifontis JCM 11548.</title>
        <authorList>
            <consortium name="US DOE Joint Genome Institute"/>
            <person name="Copeland A."/>
            <person name="Lucas S."/>
            <person name="Lapidus A."/>
            <person name="Barry K."/>
            <person name="Glavina del Rio T."/>
            <person name="Dalin E."/>
            <person name="Tice H."/>
            <person name="Pitluck S."/>
            <person name="Chain P."/>
            <person name="Malfatti S."/>
            <person name="Shin M."/>
            <person name="Vergez L."/>
            <person name="Schmutz J."/>
            <person name="Larimer F."/>
            <person name="Land M."/>
            <person name="Hauser L."/>
            <person name="Kyrpides N."/>
            <person name="Mikhailova N."/>
            <person name="Cozen A.E."/>
            <person name="Fitz-Gibbon S.T."/>
            <person name="House C.H."/>
            <person name="Saltikov C."/>
            <person name="Lowe T.M."/>
            <person name="Richardson P."/>
        </authorList>
    </citation>
    <scope>NUCLEOTIDE SEQUENCE [LARGE SCALE GENOMIC DNA]</scope>
    <source>
        <strain evidence="2">JCM 11548</strain>
    </source>
</reference>
<dbReference type="SUPFAM" id="SSF48537">
    <property type="entry name" value="Phospholipase C/P1 nuclease"/>
    <property type="match status" value="1"/>
</dbReference>
<keyword evidence="1" id="KW-1133">Transmembrane helix</keyword>
<dbReference type="KEGG" id="pcl:Pcal_0197"/>
<evidence type="ECO:0000313" key="2">
    <source>
        <dbReference type="EMBL" id="ABO07634.1"/>
    </source>
</evidence>
<dbReference type="EMBL" id="CP000561">
    <property type="protein sequence ID" value="ABO07634.1"/>
    <property type="molecule type" value="Genomic_DNA"/>
</dbReference>
<organism evidence="2 3">
    <name type="scientific">Pyrobaculum calidifontis (strain DSM 21063 / JCM 11548 / VA1)</name>
    <dbReference type="NCBI Taxonomy" id="410359"/>
    <lineage>
        <taxon>Archaea</taxon>
        <taxon>Thermoproteota</taxon>
        <taxon>Thermoprotei</taxon>
        <taxon>Thermoproteales</taxon>
        <taxon>Thermoproteaceae</taxon>
        <taxon>Pyrobaculum</taxon>
    </lineage>
</organism>
<dbReference type="OrthoDB" id="28996at2157"/>
<feature type="transmembrane region" description="Helical" evidence="1">
    <location>
        <begin position="178"/>
        <end position="211"/>
    </location>
</feature>
<dbReference type="GO" id="GO:0016788">
    <property type="term" value="F:hydrolase activity, acting on ester bonds"/>
    <property type="evidence" value="ECO:0007669"/>
    <property type="project" value="InterPro"/>
</dbReference>
<dbReference type="InterPro" id="IPR008947">
    <property type="entry name" value="PLipase_C/P1_nuclease_dom_sf"/>
</dbReference>
<dbReference type="Proteomes" id="UP000001431">
    <property type="component" value="Chromosome"/>
</dbReference>
<evidence type="ECO:0000256" key="1">
    <source>
        <dbReference type="SAM" id="Phobius"/>
    </source>
</evidence>
<evidence type="ECO:0008006" key="4">
    <source>
        <dbReference type="Google" id="ProtNLM"/>
    </source>
</evidence>
<dbReference type="AlphaFoldDB" id="A3MSL7"/>
<protein>
    <recommendedName>
        <fullName evidence="4">Phospholipase C/D domain-containing protein</fullName>
    </recommendedName>
</protein>
<dbReference type="eggNOG" id="arCOG07030">
    <property type="taxonomic scope" value="Archaea"/>
</dbReference>